<dbReference type="EMBL" id="UINC01113823">
    <property type="protein sequence ID" value="SVC83695.1"/>
    <property type="molecule type" value="Genomic_DNA"/>
</dbReference>
<sequence length="34" mass="3741">MHVILAKPRGFCAGVERAIRIVEAAIERFGAPVY</sequence>
<keyword evidence="3" id="KW-0479">Metal-binding</keyword>
<evidence type="ECO:0000256" key="2">
    <source>
        <dbReference type="ARBA" id="ARBA00022485"/>
    </source>
</evidence>
<evidence type="ECO:0000256" key="3">
    <source>
        <dbReference type="ARBA" id="ARBA00022723"/>
    </source>
</evidence>
<dbReference type="InterPro" id="IPR003451">
    <property type="entry name" value="LytB/IspH"/>
</dbReference>
<keyword evidence="2" id="KW-0004">4Fe-4S</keyword>
<dbReference type="GO" id="GO:0046872">
    <property type="term" value="F:metal ion binding"/>
    <property type="evidence" value="ECO:0007669"/>
    <property type="project" value="UniProtKB-KW"/>
</dbReference>
<evidence type="ECO:0000256" key="4">
    <source>
        <dbReference type="ARBA" id="ARBA00023004"/>
    </source>
</evidence>
<evidence type="ECO:0000256" key="5">
    <source>
        <dbReference type="ARBA" id="ARBA00023014"/>
    </source>
</evidence>
<name>A0A382QFM6_9ZZZZ</name>
<dbReference type="Pfam" id="PF02401">
    <property type="entry name" value="LYTB"/>
    <property type="match status" value="1"/>
</dbReference>
<protein>
    <recommendedName>
        <fullName evidence="7">4-hydroxy-3-methylbut-2-enyl diphosphate reductase</fullName>
    </recommendedName>
</protein>
<evidence type="ECO:0000313" key="6">
    <source>
        <dbReference type="EMBL" id="SVC83695.1"/>
    </source>
</evidence>
<gene>
    <name evidence="6" type="ORF">METZ01_LOCUS336549</name>
</gene>
<keyword evidence="5" id="KW-0411">Iron-sulfur</keyword>
<proteinExistence type="predicted"/>
<reference evidence="6" key="1">
    <citation type="submission" date="2018-05" db="EMBL/GenBank/DDBJ databases">
        <authorList>
            <person name="Lanie J.A."/>
            <person name="Ng W.-L."/>
            <person name="Kazmierczak K.M."/>
            <person name="Andrzejewski T.M."/>
            <person name="Davidsen T.M."/>
            <person name="Wayne K.J."/>
            <person name="Tettelin H."/>
            <person name="Glass J.I."/>
            <person name="Rusch D."/>
            <person name="Podicherti R."/>
            <person name="Tsui H.-C.T."/>
            <person name="Winkler M.E."/>
        </authorList>
    </citation>
    <scope>NUCLEOTIDE SEQUENCE</scope>
</reference>
<dbReference type="GO" id="GO:0051539">
    <property type="term" value="F:4 iron, 4 sulfur cluster binding"/>
    <property type="evidence" value="ECO:0007669"/>
    <property type="project" value="UniProtKB-KW"/>
</dbReference>
<dbReference type="GO" id="GO:0050992">
    <property type="term" value="P:dimethylallyl diphosphate biosynthetic process"/>
    <property type="evidence" value="ECO:0007669"/>
    <property type="project" value="InterPro"/>
</dbReference>
<comment type="cofactor">
    <cofactor evidence="1">
        <name>[4Fe-4S] cluster</name>
        <dbReference type="ChEBI" id="CHEBI:49883"/>
    </cofactor>
</comment>
<keyword evidence="4" id="KW-0408">Iron</keyword>
<organism evidence="6">
    <name type="scientific">marine metagenome</name>
    <dbReference type="NCBI Taxonomy" id="408172"/>
    <lineage>
        <taxon>unclassified sequences</taxon>
        <taxon>metagenomes</taxon>
        <taxon>ecological metagenomes</taxon>
    </lineage>
</organism>
<dbReference type="Gene3D" id="3.40.50.11270">
    <property type="match status" value="1"/>
</dbReference>
<evidence type="ECO:0008006" key="7">
    <source>
        <dbReference type="Google" id="ProtNLM"/>
    </source>
</evidence>
<evidence type="ECO:0000256" key="1">
    <source>
        <dbReference type="ARBA" id="ARBA00001966"/>
    </source>
</evidence>
<dbReference type="AlphaFoldDB" id="A0A382QFM6"/>
<dbReference type="GO" id="GO:0019288">
    <property type="term" value="P:isopentenyl diphosphate biosynthetic process, methylerythritol 4-phosphate pathway"/>
    <property type="evidence" value="ECO:0007669"/>
    <property type="project" value="InterPro"/>
</dbReference>
<dbReference type="GO" id="GO:0051745">
    <property type="term" value="F:4-hydroxy-3-methylbut-2-enyl diphosphate reductase activity"/>
    <property type="evidence" value="ECO:0007669"/>
    <property type="project" value="InterPro"/>
</dbReference>
<accession>A0A382QFM6</accession>
<feature type="non-terminal residue" evidence="6">
    <location>
        <position position="34"/>
    </location>
</feature>